<dbReference type="EMBL" id="JAEQND010000013">
    <property type="protein sequence ID" value="MBL0427763.1"/>
    <property type="molecule type" value="Genomic_DNA"/>
</dbReference>
<evidence type="ECO:0000313" key="3">
    <source>
        <dbReference type="Proteomes" id="UP000622707"/>
    </source>
</evidence>
<feature type="chain" id="PRO_5046896449" description="Type 4 secretion system PilS N-terminal domain-containing protein" evidence="1">
    <location>
        <begin position="20"/>
        <end position="187"/>
    </location>
</feature>
<accession>A0ABS1JU09</accession>
<organism evidence="2 3">
    <name type="scientific">Ramlibacter alkalitolerans</name>
    <dbReference type="NCBI Taxonomy" id="2039631"/>
    <lineage>
        <taxon>Bacteria</taxon>
        <taxon>Pseudomonadati</taxon>
        <taxon>Pseudomonadota</taxon>
        <taxon>Betaproteobacteria</taxon>
        <taxon>Burkholderiales</taxon>
        <taxon>Comamonadaceae</taxon>
        <taxon>Ramlibacter</taxon>
    </lineage>
</organism>
<evidence type="ECO:0008006" key="4">
    <source>
        <dbReference type="Google" id="ProtNLM"/>
    </source>
</evidence>
<evidence type="ECO:0000256" key="1">
    <source>
        <dbReference type="SAM" id="SignalP"/>
    </source>
</evidence>
<keyword evidence="3" id="KW-1185">Reference proteome</keyword>
<gene>
    <name evidence="2" type="ORF">JI746_21835</name>
</gene>
<comment type="caution">
    <text evidence="2">The sequence shown here is derived from an EMBL/GenBank/DDBJ whole genome shotgun (WGS) entry which is preliminary data.</text>
</comment>
<reference evidence="2 3" key="1">
    <citation type="journal article" date="2017" name="Int. J. Syst. Evol. Microbiol.">
        <title>Ramlibacter alkalitolerans sp. nov., alkali-tolerant bacterium isolated from soil of ginseng.</title>
        <authorList>
            <person name="Lee D.H."/>
            <person name="Cha C.J."/>
        </authorList>
    </citation>
    <scope>NUCLEOTIDE SEQUENCE [LARGE SCALE GENOMIC DNA]</scope>
    <source>
        <strain evidence="2 3">KACC 19305</strain>
    </source>
</reference>
<feature type="signal peptide" evidence="1">
    <location>
        <begin position="1"/>
        <end position="19"/>
    </location>
</feature>
<keyword evidence="1" id="KW-0732">Signal</keyword>
<dbReference type="RefSeq" id="WP_201692396.1">
    <property type="nucleotide sequence ID" value="NZ_JAEQND010000013.1"/>
</dbReference>
<dbReference type="Proteomes" id="UP000622707">
    <property type="component" value="Unassembled WGS sequence"/>
</dbReference>
<evidence type="ECO:0000313" key="2">
    <source>
        <dbReference type="EMBL" id="MBL0427763.1"/>
    </source>
</evidence>
<sequence>MLSYIFLALAALLTLGSLALSAPSYTRAPTMDATAVMVETQRAVTGLTSLVNDTQYFPAVSGRVNDFGTPATDTVWPLLNNMSGYGSSAVFPAPSVPGFGFALANSGTCGQSYAQGLTCSGSGYMLIVYITAANPDFTAAQSVLAKTCARMPSSCVAGAGGTTTLAKYGTQARSAALFRLSGTVAFP</sequence>
<name>A0ABS1JU09_9BURK</name>
<protein>
    <recommendedName>
        <fullName evidence="4">Type 4 secretion system PilS N-terminal domain-containing protein</fullName>
    </recommendedName>
</protein>
<proteinExistence type="predicted"/>